<evidence type="ECO:0000259" key="5">
    <source>
        <dbReference type="PROSITE" id="PS51464"/>
    </source>
</evidence>
<dbReference type="GO" id="GO:0003700">
    <property type="term" value="F:DNA-binding transcription factor activity"/>
    <property type="evidence" value="ECO:0007669"/>
    <property type="project" value="InterPro"/>
</dbReference>
<dbReference type="CDD" id="cd05013">
    <property type="entry name" value="SIS_RpiR"/>
    <property type="match status" value="1"/>
</dbReference>
<evidence type="ECO:0000313" key="6">
    <source>
        <dbReference type="EMBL" id="SHI26285.1"/>
    </source>
</evidence>
<dbReference type="Gene3D" id="3.40.50.10490">
    <property type="entry name" value="Glucose-6-phosphate isomerase like protein, domain 1"/>
    <property type="match status" value="1"/>
</dbReference>
<keyword evidence="3" id="KW-0804">Transcription</keyword>
<dbReference type="InterPro" id="IPR001347">
    <property type="entry name" value="SIS_dom"/>
</dbReference>
<dbReference type="GO" id="GO:0097367">
    <property type="term" value="F:carbohydrate derivative binding"/>
    <property type="evidence" value="ECO:0007669"/>
    <property type="project" value="InterPro"/>
</dbReference>
<dbReference type="PROSITE" id="PS51071">
    <property type="entry name" value="HTH_RPIR"/>
    <property type="match status" value="1"/>
</dbReference>
<evidence type="ECO:0000256" key="3">
    <source>
        <dbReference type="ARBA" id="ARBA00023163"/>
    </source>
</evidence>
<accession>A0A1M5ZPH8</accession>
<dbReference type="GO" id="GO:1901135">
    <property type="term" value="P:carbohydrate derivative metabolic process"/>
    <property type="evidence" value="ECO:0007669"/>
    <property type="project" value="InterPro"/>
</dbReference>
<dbReference type="Gene3D" id="1.10.10.10">
    <property type="entry name" value="Winged helix-like DNA-binding domain superfamily/Winged helix DNA-binding domain"/>
    <property type="match status" value="1"/>
</dbReference>
<dbReference type="EMBL" id="FQXU01000010">
    <property type="protein sequence ID" value="SHI26285.1"/>
    <property type="molecule type" value="Genomic_DNA"/>
</dbReference>
<dbReference type="InterPro" id="IPR047640">
    <property type="entry name" value="RpiR-like"/>
</dbReference>
<protein>
    <submittedName>
        <fullName evidence="6">Transcriptional regulator, RpiR family</fullName>
    </submittedName>
</protein>
<gene>
    <name evidence="6" type="ORF">SAMN02745941_03226</name>
</gene>
<dbReference type="PROSITE" id="PS51464">
    <property type="entry name" value="SIS"/>
    <property type="match status" value="1"/>
</dbReference>
<dbReference type="SUPFAM" id="SSF53697">
    <property type="entry name" value="SIS domain"/>
    <property type="match status" value="1"/>
</dbReference>
<reference evidence="6 7" key="1">
    <citation type="submission" date="2016-11" db="EMBL/GenBank/DDBJ databases">
        <authorList>
            <person name="Jaros S."/>
            <person name="Januszkiewicz K."/>
            <person name="Wedrychowicz H."/>
        </authorList>
    </citation>
    <scope>NUCLEOTIDE SEQUENCE [LARGE SCALE GENOMIC DNA]</scope>
    <source>
        <strain evidence="6 7">DSM 6191</strain>
    </source>
</reference>
<evidence type="ECO:0000313" key="7">
    <source>
        <dbReference type="Proteomes" id="UP000184241"/>
    </source>
</evidence>
<evidence type="ECO:0000256" key="1">
    <source>
        <dbReference type="ARBA" id="ARBA00023015"/>
    </source>
</evidence>
<dbReference type="Pfam" id="PF01380">
    <property type="entry name" value="SIS"/>
    <property type="match status" value="1"/>
</dbReference>
<dbReference type="AlphaFoldDB" id="A0A1M5ZPH8"/>
<keyword evidence="1" id="KW-0805">Transcription regulation</keyword>
<dbReference type="PANTHER" id="PTHR30514:SF1">
    <property type="entry name" value="HTH-TYPE TRANSCRIPTIONAL REGULATOR HEXR-RELATED"/>
    <property type="match status" value="1"/>
</dbReference>
<evidence type="ECO:0000259" key="4">
    <source>
        <dbReference type="PROSITE" id="PS51071"/>
    </source>
</evidence>
<dbReference type="InterPro" id="IPR035472">
    <property type="entry name" value="RpiR-like_SIS"/>
</dbReference>
<dbReference type="GO" id="GO:0003677">
    <property type="term" value="F:DNA binding"/>
    <property type="evidence" value="ECO:0007669"/>
    <property type="project" value="UniProtKB-KW"/>
</dbReference>
<keyword evidence="2" id="KW-0238">DNA-binding</keyword>
<dbReference type="SUPFAM" id="SSF46689">
    <property type="entry name" value="Homeodomain-like"/>
    <property type="match status" value="1"/>
</dbReference>
<dbReference type="InterPro" id="IPR009057">
    <property type="entry name" value="Homeodomain-like_sf"/>
</dbReference>
<proteinExistence type="predicted"/>
<dbReference type="InterPro" id="IPR036388">
    <property type="entry name" value="WH-like_DNA-bd_sf"/>
</dbReference>
<dbReference type="InterPro" id="IPR046348">
    <property type="entry name" value="SIS_dom_sf"/>
</dbReference>
<dbReference type="Pfam" id="PF01418">
    <property type="entry name" value="HTH_6"/>
    <property type="match status" value="1"/>
</dbReference>
<dbReference type="RefSeq" id="WP_073021121.1">
    <property type="nucleotide sequence ID" value="NZ_FQXU01000010.1"/>
</dbReference>
<evidence type="ECO:0000256" key="2">
    <source>
        <dbReference type="ARBA" id="ARBA00023125"/>
    </source>
</evidence>
<feature type="domain" description="SIS" evidence="5">
    <location>
        <begin position="114"/>
        <end position="255"/>
    </location>
</feature>
<dbReference type="InterPro" id="IPR000281">
    <property type="entry name" value="HTH_RpiR"/>
</dbReference>
<feature type="domain" description="HTH rpiR-type" evidence="4">
    <location>
        <begin position="1"/>
        <end position="77"/>
    </location>
</feature>
<dbReference type="PANTHER" id="PTHR30514">
    <property type="entry name" value="GLUCOKINASE"/>
    <property type="match status" value="1"/>
</dbReference>
<name>A0A1M5ZPH8_9CLOT</name>
<organism evidence="6 7">
    <name type="scientific">Clostridium intestinale DSM 6191</name>
    <dbReference type="NCBI Taxonomy" id="1121320"/>
    <lineage>
        <taxon>Bacteria</taxon>
        <taxon>Bacillati</taxon>
        <taxon>Bacillota</taxon>
        <taxon>Clostridia</taxon>
        <taxon>Eubacteriales</taxon>
        <taxon>Clostridiaceae</taxon>
        <taxon>Clostridium</taxon>
    </lineage>
</organism>
<sequence>MNFFNYIEKTRVNLNKNENELLQYFIENASSVKSMKIQDVSKKTFVSTAAIIRFCKKLGFSGYSEFKNTLYHTVENQEDNNKLQSPKNIGSHFDIFDDILKTKNLINDSVIDEIVDLIYESNRLEFYGEGSSRIVCEDMTRRFRLVEKQAYYYDDTSLMYLSASNLNSKDLAFCISMSGETSQIVKAANIAKTKKATVISVTTMSNNTLSNIAHKPLFVCSTRYSVGEMNFVSRIPATTVLEYIFNKYLHKYSNSNPQ</sequence>
<dbReference type="Proteomes" id="UP000184241">
    <property type="component" value="Unassembled WGS sequence"/>
</dbReference>